<dbReference type="PANTHER" id="PTHR24198:SF165">
    <property type="entry name" value="ANKYRIN REPEAT-CONTAINING PROTEIN-RELATED"/>
    <property type="match status" value="1"/>
</dbReference>
<dbReference type="InterPro" id="IPR036770">
    <property type="entry name" value="Ankyrin_rpt-contain_sf"/>
</dbReference>
<dbReference type="Pfam" id="PF12796">
    <property type="entry name" value="Ank_2"/>
    <property type="match status" value="2"/>
</dbReference>
<dbReference type="STRING" id="45073.Lqui_2713"/>
<keyword evidence="5" id="KW-1185">Reference proteome</keyword>
<keyword evidence="2 3" id="KW-0040">ANK repeat</keyword>
<dbReference type="SUPFAM" id="SSF48403">
    <property type="entry name" value="Ankyrin repeat"/>
    <property type="match status" value="1"/>
</dbReference>
<dbReference type="SMART" id="SM00248">
    <property type="entry name" value="ANK"/>
    <property type="match status" value="5"/>
</dbReference>
<dbReference type="Proteomes" id="UP000054618">
    <property type="component" value="Unassembled WGS sequence"/>
</dbReference>
<reference evidence="4 5" key="1">
    <citation type="submission" date="2015-11" db="EMBL/GenBank/DDBJ databases">
        <title>Genomic analysis of 38 Legionella species identifies large and diverse effector repertoires.</title>
        <authorList>
            <person name="Burstein D."/>
            <person name="Amaro F."/>
            <person name="Zusman T."/>
            <person name="Lifshitz Z."/>
            <person name="Cohen O."/>
            <person name="Gilbert J.A."/>
            <person name="Pupko T."/>
            <person name="Shuman H.A."/>
            <person name="Segal G."/>
        </authorList>
    </citation>
    <scope>NUCLEOTIDE SEQUENCE [LARGE SCALE GENOMIC DNA]</scope>
    <source>
        <strain evidence="4 5">CDC#1442-AUS-E</strain>
    </source>
</reference>
<evidence type="ECO:0000313" key="5">
    <source>
        <dbReference type="Proteomes" id="UP000054618"/>
    </source>
</evidence>
<dbReference type="PATRIC" id="fig|45073.5.peg.2888"/>
<accession>A0A0W0XKW9</accession>
<evidence type="ECO:0000256" key="1">
    <source>
        <dbReference type="ARBA" id="ARBA00022737"/>
    </source>
</evidence>
<organism evidence="4 5">
    <name type="scientific">Legionella quinlivanii</name>
    <dbReference type="NCBI Taxonomy" id="45073"/>
    <lineage>
        <taxon>Bacteria</taxon>
        <taxon>Pseudomonadati</taxon>
        <taxon>Pseudomonadota</taxon>
        <taxon>Gammaproteobacteria</taxon>
        <taxon>Legionellales</taxon>
        <taxon>Legionellaceae</taxon>
        <taxon>Legionella</taxon>
    </lineage>
</organism>
<dbReference type="PROSITE" id="PS50088">
    <property type="entry name" value="ANK_REPEAT"/>
    <property type="match status" value="2"/>
</dbReference>
<proteinExistence type="predicted"/>
<comment type="caution">
    <text evidence="4">The sequence shown here is derived from an EMBL/GenBank/DDBJ whole genome shotgun (WGS) entry which is preliminary data.</text>
</comment>
<feature type="repeat" description="ANK" evidence="3">
    <location>
        <begin position="173"/>
        <end position="205"/>
    </location>
</feature>
<feature type="repeat" description="ANK" evidence="3">
    <location>
        <begin position="49"/>
        <end position="75"/>
    </location>
</feature>
<sequence>MTINFFRKIDEYQLLFAAVEKNNLHVVEQVLSHISDINRYQQRGEILCTALTVAVQKGYMEMTALLLEHGADIDAPVLQSLFSFPDGNPVIVSNNELQDGELILRYPVISRPIMIAAEMGHKPVFNLLKEKGAELNFITHEGRPVFVGVEKGNLQMVALFLEAGINVNEKSEDGDSLLHRSVKSSHAALTQLLLRFKADSEALDFSGKKPIHYAKNEEIKNYIIYGPDYSPCPCVLM</sequence>
<evidence type="ECO:0000313" key="4">
    <source>
        <dbReference type="EMBL" id="KTD45242.1"/>
    </source>
</evidence>
<protein>
    <submittedName>
        <fullName evidence="4">Ankyrin repeats (3 copies)</fullName>
    </submittedName>
</protein>
<dbReference type="InterPro" id="IPR002110">
    <property type="entry name" value="Ankyrin_rpt"/>
</dbReference>
<evidence type="ECO:0000256" key="2">
    <source>
        <dbReference type="ARBA" id="ARBA00023043"/>
    </source>
</evidence>
<dbReference type="AlphaFoldDB" id="A0A0W0XKW9"/>
<evidence type="ECO:0000256" key="3">
    <source>
        <dbReference type="PROSITE-ProRule" id="PRU00023"/>
    </source>
</evidence>
<gene>
    <name evidence="4" type="ORF">Lqui_2713</name>
</gene>
<keyword evidence="1" id="KW-0677">Repeat</keyword>
<dbReference type="PROSITE" id="PS50297">
    <property type="entry name" value="ANK_REP_REGION"/>
    <property type="match status" value="1"/>
</dbReference>
<name>A0A0W0XKW9_9GAMM</name>
<dbReference type="PANTHER" id="PTHR24198">
    <property type="entry name" value="ANKYRIN REPEAT AND PROTEIN KINASE DOMAIN-CONTAINING PROTEIN"/>
    <property type="match status" value="1"/>
</dbReference>
<dbReference type="EMBL" id="LNYS01000025">
    <property type="protein sequence ID" value="KTD45242.1"/>
    <property type="molecule type" value="Genomic_DNA"/>
</dbReference>
<dbReference type="RefSeq" id="WP_160037279.1">
    <property type="nucleotide sequence ID" value="NZ_CAAAIK010000004.1"/>
</dbReference>
<dbReference type="Gene3D" id="1.25.40.20">
    <property type="entry name" value="Ankyrin repeat-containing domain"/>
    <property type="match status" value="2"/>
</dbReference>